<dbReference type="Pfam" id="PF11734">
    <property type="entry name" value="TilS_C"/>
    <property type="match status" value="1"/>
</dbReference>
<evidence type="ECO:0000256" key="4">
    <source>
        <dbReference type="ARBA" id="ARBA00022694"/>
    </source>
</evidence>
<evidence type="ECO:0000313" key="10">
    <source>
        <dbReference type="EMBL" id="BBE19725.1"/>
    </source>
</evidence>
<keyword evidence="6 8" id="KW-0067">ATP-binding</keyword>
<keyword evidence="5 8" id="KW-0547">Nucleotide-binding</keyword>
<protein>
    <recommendedName>
        <fullName evidence="8">tRNA(Ile)-lysidine synthase</fullName>
        <ecNumber evidence="8">6.3.4.19</ecNumber>
    </recommendedName>
    <alternativeName>
        <fullName evidence="8">tRNA(Ile)-2-lysyl-cytidine synthase</fullName>
    </alternativeName>
    <alternativeName>
        <fullName evidence="8">tRNA(Ile)-lysidine synthetase</fullName>
    </alternativeName>
</protein>
<evidence type="ECO:0000259" key="9">
    <source>
        <dbReference type="SMART" id="SM00977"/>
    </source>
</evidence>
<keyword evidence="4 8" id="KW-0819">tRNA processing</keyword>
<dbReference type="GO" id="GO:0005524">
    <property type="term" value="F:ATP binding"/>
    <property type="evidence" value="ECO:0007669"/>
    <property type="project" value="UniProtKB-UniRule"/>
</dbReference>
<dbReference type="HAMAP" id="MF_01161">
    <property type="entry name" value="tRNA_Ile_lys_synt"/>
    <property type="match status" value="1"/>
</dbReference>
<organism evidence="10 11">
    <name type="scientific">Aquipluma nitroreducens</name>
    <dbReference type="NCBI Taxonomy" id="2010828"/>
    <lineage>
        <taxon>Bacteria</taxon>
        <taxon>Pseudomonadati</taxon>
        <taxon>Bacteroidota</taxon>
        <taxon>Bacteroidia</taxon>
        <taxon>Marinilabiliales</taxon>
        <taxon>Prolixibacteraceae</taxon>
        <taxon>Aquipluma</taxon>
    </lineage>
</organism>
<comment type="function">
    <text evidence="8">Ligates lysine onto the cytidine present at position 34 of the AUA codon-specific tRNA(Ile) that contains the anticodon CAU, in an ATP-dependent manner. Cytidine is converted to lysidine, thus changing the amino acid specificity of the tRNA from methionine to isoleucine.</text>
</comment>
<dbReference type="PANTHER" id="PTHR43033:SF1">
    <property type="entry name" value="TRNA(ILE)-LYSIDINE SYNTHASE-RELATED"/>
    <property type="match status" value="1"/>
</dbReference>
<dbReference type="PANTHER" id="PTHR43033">
    <property type="entry name" value="TRNA(ILE)-LYSIDINE SYNTHASE-RELATED"/>
    <property type="match status" value="1"/>
</dbReference>
<comment type="similarity">
    <text evidence="8">Belongs to the tRNA(Ile)-lysidine synthase family.</text>
</comment>
<dbReference type="SUPFAM" id="SSF52402">
    <property type="entry name" value="Adenine nucleotide alpha hydrolases-like"/>
    <property type="match status" value="1"/>
</dbReference>
<dbReference type="EMBL" id="AP018694">
    <property type="protein sequence ID" value="BBE19725.1"/>
    <property type="molecule type" value="Genomic_DNA"/>
</dbReference>
<name>A0A5K7SE16_9BACT</name>
<dbReference type="CDD" id="cd01992">
    <property type="entry name" value="TilS_N"/>
    <property type="match status" value="1"/>
</dbReference>
<comment type="subcellular location">
    <subcellularLocation>
        <location evidence="1 8">Cytoplasm</location>
    </subcellularLocation>
</comment>
<evidence type="ECO:0000256" key="7">
    <source>
        <dbReference type="ARBA" id="ARBA00048539"/>
    </source>
</evidence>
<comment type="domain">
    <text evidence="8">The N-terminal region contains the highly conserved SGGXDS motif, predicted to be a P-loop motif involved in ATP binding.</text>
</comment>
<evidence type="ECO:0000256" key="1">
    <source>
        <dbReference type="ARBA" id="ARBA00004496"/>
    </source>
</evidence>
<dbReference type="NCBIfam" id="TIGR02432">
    <property type="entry name" value="lysidine_TilS_N"/>
    <property type="match status" value="1"/>
</dbReference>
<dbReference type="Proteomes" id="UP001193389">
    <property type="component" value="Chromosome"/>
</dbReference>
<dbReference type="SUPFAM" id="SSF56037">
    <property type="entry name" value="PheT/TilS domain"/>
    <property type="match status" value="1"/>
</dbReference>
<feature type="domain" description="Lysidine-tRNA(Ile) synthetase C-terminal" evidence="9">
    <location>
        <begin position="365"/>
        <end position="437"/>
    </location>
</feature>
<dbReference type="InterPro" id="IPR014729">
    <property type="entry name" value="Rossmann-like_a/b/a_fold"/>
</dbReference>
<dbReference type="Gene3D" id="3.40.50.620">
    <property type="entry name" value="HUPs"/>
    <property type="match status" value="1"/>
</dbReference>
<evidence type="ECO:0000313" key="11">
    <source>
        <dbReference type="Proteomes" id="UP001193389"/>
    </source>
</evidence>
<keyword evidence="2 8" id="KW-0963">Cytoplasm</keyword>
<reference evidence="10" key="1">
    <citation type="journal article" date="2020" name="Int. J. Syst. Evol. Microbiol.">
        <title>Aquipluma nitroreducens gen. nov. sp. nov., a novel facultatively anaerobic bacterium isolated from a freshwater lake.</title>
        <authorList>
            <person name="Watanabe M."/>
            <person name="Kojima H."/>
            <person name="Fukui M."/>
        </authorList>
    </citation>
    <scope>NUCLEOTIDE SEQUENCE</scope>
    <source>
        <strain evidence="10">MeG22</strain>
    </source>
</reference>
<evidence type="ECO:0000256" key="6">
    <source>
        <dbReference type="ARBA" id="ARBA00022840"/>
    </source>
</evidence>
<proteinExistence type="inferred from homology"/>
<evidence type="ECO:0000256" key="5">
    <source>
        <dbReference type="ARBA" id="ARBA00022741"/>
    </source>
</evidence>
<dbReference type="InterPro" id="IPR012795">
    <property type="entry name" value="tRNA_Ile_lys_synt_N"/>
</dbReference>
<keyword evidence="3 8" id="KW-0436">Ligase</keyword>
<comment type="catalytic activity">
    <reaction evidence="7 8">
        <text>cytidine(34) in tRNA(Ile2) + L-lysine + ATP = lysidine(34) in tRNA(Ile2) + AMP + diphosphate + H(+)</text>
        <dbReference type="Rhea" id="RHEA:43744"/>
        <dbReference type="Rhea" id="RHEA-COMP:10625"/>
        <dbReference type="Rhea" id="RHEA-COMP:10670"/>
        <dbReference type="ChEBI" id="CHEBI:15378"/>
        <dbReference type="ChEBI" id="CHEBI:30616"/>
        <dbReference type="ChEBI" id="CHEBI:32551"/>
        <dbReference type="ChEBI" id="CHEBI:33019"/>
        <dbReference type="ChEBI" id="CHEBI:82748"/>
        <dbReference type="ChEBI" id="CHEBI:83665"/>
        <dbReference type="ChEBI" id="CHEBI:456215"/>
        <dbReference type="EC" id="6.3.4.19"/>
    </reaction>
</comment>
<feature type="binding site" evidence="8">
    <location>
        <begin position="26"/>
        <end position="31"/>
    </location>
    <ligand>
        <name>ATP</name>
        <dbReference type="ChEBI" id="CHEBI:30616"/>
    </ligand>
</feature>
<dbReference type="SMART" id="SM00977">
    <property type="entry name" value="TilS_C"/>
    <property type="match status" value="1"/>
</dbReference>
<dbReference type="GO" id="GO:0006400">
    <property type="term" value="P:tRNA modification"/>
    <property type="evidence" value="ECO:0007669"/>
    <property type="project" value="UniProtKB-UniRule"/>
</dbReference>
<dbReference type="RefSeq" id="WP_318347949.1">
    <property type="nucleotide sequence ID" value="NZ_AP018694.1"/>
</dbReference>
<dbReference type="InterPro" id="IPR012796">
    <property type="entry name" value="Lysidine-tRNA-synth_C"/>
</dbReference>
<dbReference type="InterPro" id="IPR011063">
    <property type="entry name" value="TilS/TtcA_N"/>
</dbReference>
<evidence type="ECO:0000256" key="3">
    <source>
        <dbReference type="ARBA" id="ARBA00022598"/>
    </source>
</evidence>
<sequence>MVEQFLKYIHTEKLFHSSQRILLAVSGGADSMLMLHLFTNAGFSVAVAHCNFGLRGGESDGDEQFVAEYCDKHNLAFYVKHFNTQDYAMEKGISIEMAARDLRYAWFDGLLSKHNLDLLATAHHQDDVIETFLINLSRGSGIKGLSGIQPKSGKIIRPMLFTNRTEILEYCQRLKIEFRTDSSNVDTVYKRNLIRQQILPLLEQVNPAFRRNAMKTVGNLHETGQLFQQRMSEIKTWVYSEDDQGAMIHIDKLLTLYPLRTILFELIREFGFQAEQVDDIIDSLTKESGRQFFSGEYRLVKDREYLLISPFLSKQDQVFYIEENCLKINYPIHLSLEIIDRKPDFRFSTHPNVADLDLDKVVFPLILRHWQEGEYFQPLGMTGMKKLSDFFVDEKYSIPDKENIWILASGNQPVWIVGKRLDDRFKITSITKHILRIRME</sequence>
<dbReference type="Pfam" id="PF01171">
    <property type="entry name" value="ATP_bind_3"/>
    <property type="match status" value="1"/>
</dbReference>
<dbReference type="EC" id="6.3.4.19" evidence="8"/>
<dbReference type="KEGG" id="anf:AQPE_3913"/>
<dbReference type="GO" id="GO:0032267">
    <property type="term" value="F:tRNA(Ile)-lysidine synthase activity"/>
    <property type="evidence" value="ECO:0007669"/>
    <property type="project" value="UniProtKB-EC"/>
</dbReference>
<dbReference type="GO" id="GO:0005737">
    <property type="term" value="C:cytoplasm"/>
    <property type="evidence" value="ECO:0007669"/>
    <property type="project" value="UniProtKB-SubCell"/>
</dbReference>
<evidence type="ECO:0000256" key="8">
    <source>
        <dbReference type="HAMAP-Rule" id="MF_01161"/>
    </source>
</evidence>
<dbReference type="NCBIfam" id="TIGR02433">
    <property type="entry name" value="lysidine_TilS_C"/>
    <property type="match status" value="1"/>
</dbReference>
<dbReference type="AlphaFoldDB" id="A0A5K7SE16"/>
<gene>
    <name evidence="8" type="primary">tilS</name>
    <name evidence="10" type="ORF">AQPE_3913</name>
</gene>
<accession>A0A5K7SE16</accession>
<evidence type="ECO:0000256" key="2">
    <source>
        <dbReference type="ARBA" id="ARBA00022490"/>
    </source>
</evidence>
<dbReference type="InterPro" id="IPR012094">
    <property type="entry name" value="tRNA_Ile_lys_synt"/>
</dbReference>
<keyword evidence="11" id="KW-1185">Reference proteome</keyword>